<comment type="pathway">
    <text evidence="1 11">Metabolic intermediate biosynthesis; chorismate biosynthesis; chorismate from D-erythrose 4-phosphate and phosphoenolpyruvate: step 5/7.</text>
</comment>
<dbReference type="InterPro" id="IPR023000">
    <property type="entry name" value="Shikimate_kinase_CS"/>
</dbReference>
<dbReference type="GO" id="GO:0050661">
    <property type="term" value="F:NADP binding"/>
    <property type="evidence" value="ECO:0007669"/>
    <property type="project" value="TreeGrafter"/>
</dbReference>
<dbReference type="GO" id="GO:0005829">
    <property type="term" value="C:cytosol"/>
    <property type="evidence" value="ECO:0007669"/>
    <property type="project" value="TreeGrafter"/>
</dbReference>
<dbReference type="GO" id="GO:0019632">
    <property type="term" value="P:shikimate metabolic process"/>
    <property type="evidence" value="ECO:0007669"/>
    <property type="project" value="TreeGrafter"/>
</dbReference>
<dbReference type="Pfam" id="PF08501">
    <property type="entry name" value="Shikimate_dh_N"/>
    <property type="match status" value="1"/>
</dbReference>
<comment type="cofactor">
    <cofactor evidence="11">
        <name>Mg(2+)</name>
        <dbReference type="ChEBI" id="CHEBI:18420"/>
    </cofactor>
    <text evidence="11">Binds 1 Mg(2+) ion per subunit.</text>
</comment>
<dbReference type="GO" id="GO:0009073">
    <property type="term" value="P:aromatic amino acid family biosynthetic process"/>
    <property type="evidence" value="ECO:0007669"/>
    <property type="project" value="UniProtKB-KW"/>
</dbReference>
<comment type="pathway">
    <text evidence="2">Metabolic intermediate biosynthesis; chorismate biosynthesis; chorismate from D-erythrose 4-phosphate and phosphoenolpyruvate: step 4/7.</text>
</comment>
<proteinExistence type="inferred from homology"/>
<keyword evidence="7 11" id="KW-0418">Kinase</keyword>
<sequence>MGALSDSTQAADAPFGLLGRKLGHSYSPAIHGELAGIPYRLIELEPHELGSFLQQTGWQGLNVTVPYKHAVVPFLDELTPTAQRLGNVNTIVRRADGTLLGDNTDFAGFHALVSALGVDVAGKRALVLGGSGGAGTTCSAVLCDLGADVVSVGRSGPVTYDDLPHYSDAALLVNATPLGMYPNCPEAPCTLDALPDLEGVIDLIYNPARTALIIEAEQRGMPAVNGLLMLVAQAAEADRLFTGESISKDRIQATAETLARLEQNVALIGMPGAGKTRVGRELARLTGRQHVDIDVELEMRLGTTCSDFIIEQGEEAFRVQETHVLADIAKASRLVISCGGGVVTRPENYALLHQNSRIVMLDRPLEELSSRGRPLSAQNGVQALAEQRMPLYRSWADRIIASRASASLTAQAVLQELQLDVRLRGEAGELEA</sequence>
<dbReference type="Gene3D" id="3.40.50.300">
    <property type="entry name" value="P-loop containing nucleotide triphosphate hydrolases"/>
    <property type="match status" value="1"/>
</dbReference>
<keyword evidence="5 11" id="KW-0808">Transferase</keyword>
<protein>
    <recommendedName>
        <fullName evidence="3 11">Shikimate kinase</fullName>
        <shortName evidence="11">SK</shortName>
        <ecNumber evidence="3 11">2.7.1.71</ecNumber>
    </recommendedName>
</protein>
<dbReference type="InterPro" id="IPR000623">
    <property type="entry name" value="Shikimate_kinase/TSH1"/>
</dbReference>
<dbReference type="EC" id="2.7.1.71" evidence="3 11"/>
<dbReference type="SUPFAM" id="SSF53223">
    <property type="entry name" value="Aminoacid dehydrogenase-like, N-terminal domain"/>
    <property type="match status" value="1"/>
</dbReference>
<dbReference type="Pfam" id="PF01202">
    <property type="entry name" value="SKI"/>
    <property type="match status" value="1"/>
</dbReference>
<dbReference type="Gene3D" id="3.40.50.10860">
    <property type="entry name" value="Leucine Dehydrogenase, chain A, domain 1"/>
    <property type="match status" value="1"/>
</dbReference>
<dbReference type="GO" id="GO:0005524">
    <property type="term" value="F:ATP binding"/>
    <property type="evidence" value="ECO:0007669"/>
    <property type="project" value="UniProtKB-UniRule"/>
</dbReference>
<evidence type="ECO:0000256" key="1">
    <source>
        <dbReference type="ARBA" id="ARBA00004842"/>
    </source>
</evidence>
<reference evidence="13" key="2">
    <citation type="submission" date="2021-09" db="EMBL/GenBank/DDBJ databases">
        <authorList>
            <person name="Gilroy R."/>
        </authorList>
    </citation>
    <scope>NUCLEOTIDE SEQUENCE</scope>
    <source>
        <strain evidence="13">ChiHjej13B12-9602</strain>
    </source>
</reference>
<evidence type="ECO:0000256" key="6">
    <source>
        <dbReference type="ARBA" id="ARBA00022741"/>
    </source>
</evidence>
<reference evidence="13" key="1">
    <citation type="journal article" date="2021" name="PeerJ">
        <title>Extensive microbial diversity within the chicken gut microbiome revealed by metagenomics and culture.</title>
        <authorList>
            <person name="Gilroy R."/>
            <person name="Ravi A."/>
            <person name="Getino M."/>
            <person name="Pursley I."/>
            <person name="Horton D.L."/>
            <person name="Alikhan N.F."/>
            <person name="Baker D."/>
            <person name="Gharbi K."/>
            <person name="Hall N."/>
            <person name="Watson M."/>
            <person name="Adriaenssens E.M."/>
            <person name="Foster-Nyarko E."/>
            <person name="Jarju S."/>
            <person name="Secka A."/>
            <person name="Antonio M."/>
            <person name="Oren A."/>
            <person name="Chaudhuri R.R."/>
            <person name="La Ragione R."/>
            <person name="Hildebrand F."/>
            <person name="Pallen M.J."/>
        </authorList>
    </citation>
    <scope>NUCLEOTIDE SEQUENCE</scope>
    <source>
        <strain evidence="13">ChiHjej13B12-9602</strain>
    </source>
</reference>
<feature type="binding site" evidence="11">
    <location>
        <position position="276"/>
    </location>
    <ligand>
        <name>Mg(2+)</name>
        <dbReference type="ChEBI" id="CHEBI:18420"/>
    </ligand>
</feature>
<evidence type="ECO:0000313" key="14">
    <source>
        <dbReference type="Proteomes" id="UP000753256"/>
    </source>
</evidence>
<feature type="binding site" evidence="11">
    <location>
        <position position="388"/>
    </location>
    <ligand>
        <name>substrate</name>
    </ligand>
</feature>
<dbReference type="RefSeq" id="WP_273189508.1">
    <property type="nucleotide sequence ID" value="NZ_DYUZ01000016.1"/>
</dbReference>
<dbReference type="Gene3D" id="3.40.50.720">
    <property type="entry name" value="NAD(P)-binding Rossmann-like Domain"/>
    <property type="match status" value="1"/>
</dbReference>
<evidence type="ECO:0000256" key="3">
    <source>
        <dbReference type="ARBA" id="ARBA00012154"/>
    </source>
</evidence>
<dbReference type="Proteomes" id="UP000753256">
    <property type="component" value="Unassembled WGS sequence"/>
</dbReference>
<comment type="subcellular location">
    <subcellularLocation>
        <location evidence="11">Cytoplasm</location>
    </subcellularLocation>
</comment>
<dbReference type="PRINTS" id="PR01100">
    <property type="entry name" value="SHIKIMTKNASE"/>
</dbReference>
<evidence type="ECO:0000256" key="10">
    <source>
        <dbReference type="ARBA" id="ARBA00048567"/>
    </source>
</evidence>
<feature type="binding site" evidence="11">
    <location>
        <position position="318"/>
    </location>
    <ligand>
        <name>substrate</name>
    </ligand>
</feature>
<dbReference type="InterPro" id="IPR022893">
    <property type="entry name" value="Shikimate_DH_fam"/>
</dbReference>
<dbReference type="GO" id="GO:0004764">
    <property type="term" value="F:shikimate 3-dehydrogenase (NADP+) activity"/>
    <property type="evidence" value="ECO:0007669"/>
    <property type="project" value="InterPro"/>
</dbReference>
<feature type="domain" description="Shikimate dehydrogenase substrate binding N-terminal" evidence="12">
    <location>
        <begin position="17"/>
        <end position="91"/>
    </location>
</feature>
<evidence type="ECO:0000256" key="4">
    <source>
        <dbReference type="ARBA" id="ARBA00022605"/>
    </source>
</evidence>
<feature type="binding site" evidence="11">
    <location>
        <begin position="272"/>
        <end position="277"/>
    </location>
    <ligand>
        <name>ATP</name>
        <dbReference type="ChEBI" id="CHEBI:30616"/>
    </ligand>
</feature>
<dbReference type="GO" id="GO:0008652">
    <property type="term" value="P:amino acid biosynthetic process"/>
    <property type="evidence" value="ECO:0007669"/>
    <property type="project" value="UniProtKB-KW"/>
</dbReference>
<dbReference type="GO" id="GO:0004765">
    <property type="term" value="F:shikimate kinase activity"/>
    <property type="evidence" value="ECO:0007669"/>
    <property type="project" value="UniProtKB-UniRule"/>
</dbReference>
<dbReference type="InterPro" id="IPR031322">
    <property type="entry name" value="Shikimate/glucono_kinase"/>
</dbReference>
<feature type="binding site" evidence="11">
    <location>
        <position position="373"/>
    </location>
    <ligand>
        <name>ATP</name>
        <dbReference type="ChEBI" id="CHEBI:30616"/>
    </ligand>
</feature>
<dbReference type="InterPro" id="IPR027417">
    <property type="entry name" value="P-loop_NTPase"/>
</dbReference>
<comment type="caution">
    <text evidence="13">The sequence shown here is derived from an EMBL/GenBank/DDBJ whole genome shotgun (WGS) entry which is preliminary data.</text>
</comment>
<dbReference type="EMBL" id="DYUZ01000016">
    <property type="protein sequence ID" value="HJG37014.1"/>
    <property type="molecule type" value="Genomic_DNA"/>
</dbReference>
<dbReference type="SUPFAM" id="SSF52540">
    <property type="entry name" value="P-loop containing nucleoside triphosphate hydrolases"/>
    <property type="match status" value="1"/>
</dbReference>
<feature type="binding site" evidence="11">
    <location>
        <position position="294"/>
    </location>
    <ligand>
        <name>substrate</name>
    </ligand>
</feature>
<evidence type="ECO:0000256" key="2">
    <source>
        <dbReference type="ARBA" id="ARBA00004871"/>
    </source>
</evidence>
<evidence type="ECO:0000256" key="11">
    <source>
        <dbReference type="HAMAP-Rule" id="MF_00109"/>
    </source>
</evidence>
<keyword evidence="8 11" id="KW-0067">ATP-binding</keyword>
<dbReference type="AlphaFoldDB" id="A0A921ITK3"/>
<dbReference type="CDD" id="cd00464">
    <property type="entry name" value="SK"/>
    <property type="match status" value="1"/>
</dbReference>
<comment type="subunit">
    <text evidence="11">Monomer.</text>
</comment>
<dbReference type="HAMAP" id="MF_00109">
    <property type="entry name" value="Shikimate_kinase"/>
    <property type="match status" value="1"/>
</dbReference>
<name>A0A921ITK3_9ACTN</name>
<evidence type="ECO:0000256" key="5">
    <source>
        <dbReference type="ARBA" id="ARBA00022679"/>
    </source>
</evidence>
<comment type="caution">
    <text evidence="11">Lacks conserved residue(s) required for the propagation of feature annotation.</text>
</comment>
<evidence type="ECO:0000256" key="8">
    <source>
        <dbReference type="ARBA" id="ARBA00022840"/>
    </source>
</evidence>
<evidence type="ECO:0000313" key="13">
    <source>
        <dbReference type="EMBL" id="HJG37014.1"/>
    </source>
</evidence>
<dbReference type="SUPFAM" id="SSF51735">
    <property type="entry name" value="NAD(P)-binding Rossmann-fold domains"/>
    <property type="match status" value="1"/>
</dbReference>
<dbReference type="PROSITE" id="PS01128">
    <property type="entry name" value="SHIKIMATE_KINASE"/>
    <property type="match status" value="1"/>
</dbReference>
<dbReference type="CDD" id="cd01065">
    <property type="entry name" value="NAD_bind_Shikimate_DH"/>
    <property type="match status" value="1"/>
</dbReference>
<evidence type="ECO:0000256" key="7">
    <source>
        <dbReference type="ARBA" id="ARBA00022777"/>
    </source>
</evidence>
<evidence type="ECO:0000259" key="12">
    <source>
        <dbReference type="Pfam" id="PF08501"/>
    </source>
</evidence>
<comment type="catalytic activity">
    <reaction evidence="10 11">
        <text>shikimate + ATP = 3-phosphoshikimate + ADP + H(+)</text>
        <dbReference type="Rhea" id="RHEA:13121"/>
        <dbReference type="ChEBI" id="CHEBI:15378"/>
        <dbReference type="ChEBI" id="CHEBI:30616"/>
        <dbReference type="ChEBI" id="CHEBI:36208"/>
        <dbReference type="ChEBI" id="CHEBI:145989"/>
        <dbReference type="ChEBI" id="CHEBI:456216"/>
        <dbReference type="EC" id="2.7.1.71"/>
    </reaction>
</comment>
<dbReference type="PANTHER" id="PTHR21089:SF1">
    <property type="entry name" value="BIFUNCTIONAL 3-DEHYDROQUINATE DEHYDRATASE_SHIKIMATE DEHYDROGENASE, CHLOROPLASTIC"/>
    <property type="match status" value="1"/>
</dbReference>
<dbReference type="GO" id="GO:0009423">
    <property type="term" value="P:chorismate biosynthetic process"/>
    <property type="evidence" value="ECO:0007669"/>
    <property type="project" value="UniProtKB-UniRule"/>
</dbReference>
<keyword evidence="4 11" id="KW-0028">Amino-acid biosynthesis</keyword>
<dbReference type="InterPro" id="IPR036291">
    <property type="entry name" value="NAD(P)-bd_dom_sf"/>
</dbReference>
<evidence type="ECO:0000256" key="9">
    <source>
        <dbReference type="ARBA" id="ARBA00023141"/>
    </source>
</evidence>
<keyword evidence="11" id="KW-0963">Cytoplasm</keyword>
<accession>A0A921ITK3</accession>
<keyword evidence="11" id="KW-0460">Magnesium</keyword>
<dbReference type="InterPro" id="IPR013708">
    <property type="entry name" value="Shikimate_DH-bd_N"/>
</dbReference>
<dbReference type="InterPro" id="IPR046346">
    <property type="entry name" value="Aminoacid_DH-like_N_sf"/>
</dbReference>
<keyword evidence="6 11" id="KW-0547">Nucleotide-binding</keyword>
<comment type="function">
    <text evidence="11">Catalyzes the specific phosphorylation of the 3-hydroxyl group of shikimic acid using ATP as a cosubstrate.</text>
</comment>
<dbReference type="PANTHER" id="PTHR21089">
    <property type="entry name" value="SHIKIMATE DEHYDROGENASE"/>
    <property type="match status" value="1"/>
</dbReference>
<gene>
    <name evidence="11" type="primary">aroK</name>
    <name evidence="13" type="ORF">K8V70_03995</name>
</gene>
<keyword evidence="9 11" id="KW-0057">Aromatic amino acid biosynthesis</keyword>
<organism evidence="13 14">
    <name type="scientific">Enorma phocaeensis</name>
    <dbReference type="NCBI Taxonomy" id="1871019"/>
    <lineage>
        <taxon>Bacteria</taxon>
        <taxon>Bacillati</taxon>
        <taxon>Actinomycetota</taxon>
        <taxon>Coriobacteriia</taxon>
        <taxon>Coriobacteriales</taxon>
        <taxon>Coriobacteriaceae</taxon>
        <taxon>Enorma</taxon>
    </lineage>
</organism>
<feature type="binding site" evidence="11">
    <location>
        <position position="340"/>
    </location>
    <ligand>
        <name>substrate</name>
    </ligand>
</feature>
<keyword evidence="11" id="KW-0479">Metal-binding</keyword>
<comment type="similarity">
    <text evidence="11">Belongs to the shikimate kinase family.</text>
</comment>
<dbReference type="GO" id="GO:0000287">
    <property type="term" value="F:magnesium ion binding"/>
    <property type="evidence" value="ECO:0007669"/>
    <property type="project" value="UniProtKB-UniRule"/>
</dbReference>